<dbReference type="InterPro" id="IPR034666">
    <property type="entry name" value="ARPC2/4"/>
</dbReference>
<dbReference type="OrthoDB" id="148331at2759"/>
<reference evidence="9" key="1">
    <citation type="submission" date="2021-12" db="EMBL/GenBank/DDBJ databases">
        <authorList>
            <person name="King R."/>
        </authorList>
    </citation>
    <scope>NUCLEOTIDE SEQUENCE</scope>
</reference>
<evidence type="ECO:0000256" key="3">
    <source>
        <dbReference type="ARBA" id="ARBA00022490"/>
    </source>
</evidence>
<dbReference type="EMBL" id="OU963865">
    <property type="protein sequence ID" value="CAH0388612.1"/>
    <property type="molecule type" value="Genomic_DNA"/>
</dbReference>
<gene>
    <name evidence="9" type="ORF">BEMITA_LOCUS7517</name>
</gene>
<keyword evidence="10" id="KW-1185">Reference proteome</keyword>
<evidence type="ECO:0000256" key="7">
    <source>
        <dbReference type="ARBA" id="ARBA00065815"/>
    </source>
</evidence>
<evidence type="ECO:0000313" key="10">
    <source>
        <dbReference type="Proteomes" id="UP001152759"/>
    </source>
</evidence>
<evidence type="ECO:0000256" key="8">
    <source>
        <dbReference type="RuleBase" id="RU364015"/>
    </source>
</evidence>
<protein>
    <recommendedName>
        <fullName evidence="8">Arp2/3 complex 34 kDa subunit</fullName>
    </recommendedName>
</protein>
<dbReference type="PANTHER" id="PTHR12058:SF0">
    <property type="entry name" value="ACTIN-RELATED PROTEIN 2_3 COMPLEX SUBUNIT 2"/>
    <property type="match status" value="1"/>
</dbReference>
<dbReference type="GO" id="GO:0051015">
    <property type="term" value="F:actin filament binding"/>
    <property type="evidence" value="ECO:0007669"/>
    <property type="project" value="TreeGrafter"/>
</dbReference>
<proteinExistence type="inferred from homology"/>
<dbReference type="AlphaFoldDB" id="A0A9P0AC51"/>
<dbReference type="InterPro" id="IPR007188">
    <property type="entry name" value="ARPC2"/>
</dbReference>
<dbReference type="GO" id="GO:0005885">
    <property type="term" value="C:Arp2/3 protein complex"/>
    <property type="evidence" value="ECO:0007669"/>
    <property type="project" value="InterPro"/>
</dbReference>
<dbReference type="GO" id="GO:0005200">
    <property type="term" value="F:structural constituent of cytoskeleton"/>
    <property type="evidence" value="ECO:0007669"/>
    <property type="project" value="TreeGrafter"/>
</dbReference>
<evidence type="ECO:0000256" key="6">
    <source>
        <dbReference type="ARBA" id="ARBA00054835"/>
    </source>
</evidence>
<dbReference type="Gene3D" id="3.30.1460.20">
    <property type="match status" value="2"/>
</dbReference>
<keyword evidence="4 8" id="KW-0009">Actin-binding</keyword>
<dbReference type="PANTHER" id="PTHR12058">
    <property type="entry name" value="ARP2/3 COMPLEX 34 KDA SUBUNIT"/>
    <property type="match status" value="1"/>
</dbReference>
<keyword evidence="3 8" id="KW-0963">Cytoplasm</keyword>
<comment type="function">
    <text evidence="6">Functions as actin-binding component of the Arp2/3 complex which is involved in regulation of actin polymerization and together with an activating nucleation-promoting factor (NPF) mediates the formation of branched actin networks. Seems to contact the mother actin filament.</text>
</comment>
<dbReference type="FunFam" id="3.30.1460.20:FF:000004">
    <property type="entry name" value="Arp2/3 complex 34 kDa subunit"/>
    <property type="match status" value="1"/>
</dbReference>
<accession>A0A9P0AC51</accession>
<comment type="subcellular location">
    <subcellularLocation>
        <location evidence="1 8">Cytoplasm</location>
        <location evidence="1 8">Cytoskeleton</location>
    </subcellularLocation>
</comment>
<evidence type="ECO:0000256" key="4">
    <source>
        <dbReference type="ARBA" id="ARBA00023203"/>
    </source>
</evidence>
<comment type="subunit">
    <text evidence="7 8">Component of the Arp2/3 complex.</text>
</comment>
<evidence type="ECO:0000313" key="9">
    <source>
        <dbReference type="EMBL" id="CAH0388612.1"/>
    </source>
</evidence>
<dbReference type="GO" id="GO:0034314">
    <property type="term" value="P:Arp2/3 complex-mediated actin nucleation"/>
    <property type="evidence" value="ECO:0007669"/>
    <property type="project" value="InterPro"/>
</dbReference>
<keyword evidence="5 8" id="KW-0206">Cytoskeleton</keyword>
<dbReference type="Proteomes" id="UP001152759">
    <property type="component" value="Chromosome 4"/>
</dbReference>
<sequence>MILLEINNRIVEETLTTKFKNALAGHKPDLIDIIIADFDGVLFHISNEKVSKASIKISIALKFYKQLQEHGADELLKKEYGPLLVEPETGYNISLLINLDDIPDNWEEIVKKIGLLKRNCFASVFEKYFDIQEGAQEGHKRAVINYRQDETMYVEAKADRVTVVFSTVFKDEDDVVIGKVFMQEFKEGRKASQTAPQVLFSYGEPPLELANTDAKVGKNIGYITFVLFPRHTNKAARDNTINLIHIFRDYLHYHIKCSKAYIHSRMRAKTSDFLKVLNRARPEVKNVEKKTITGRKFTRKE</sequence>
<dbReference type="KEGG" id="btab:109044511"/>
<dbReference type="Pfam" id="PF04045">
    <property type="entry name" value="P34-Arc"/>
    <property type="match status" value="1"/>
</dbReference>
<dbReference type="FunFam" id="3.30.1460.20:FF:000002">
    <property type="entry name" value="Arp2/3 complex 34 kDa subunit"/>
    <property type="match status" value="1"/>
</dbReference>
<comment type="similarity">
    <text evidence="2 8">Belongs to the ARPC2 family.</text>
</comment>
<name>A0A9P0AC51_BEMTA</name>
<evidence type="ECO:0000256" key="2">
    <source>
        <dbReference type="ARBA" id="ARBA00007192"/>
    </source>
</evidence>
<dbReference type="SUPFAM" id="SSF69645">
    <property type="entry name" value="Arp2/3 complex subunits"/>
    <property type="match status" value="2"/>
</dbReference>
<organism evidence="9 10">
    <name type="scientific">Bemisia tabaci</name>
    <name type="common">Sweetpotato whitefly</name>
    <name type="synonym">Aleurodes tabaci</name>
    <dbReference type="NCBI Taxonomy" id="7038"/>
    <lineage>
        <taxon>Eukaryota</taxon>
        <taxon>Metazoa</taxon>
        <taxon>Ecdysozoa</taxon>
        <taxon>Arthropoda</taxon>
        <taxon>Hexapoda</taxon>
        <taxon>Insecta</taxon>
        <taxon>Pterygota</taxon>
        <taxon>Neoptera</taxon>
        <taxon>Paraneoptera</taxon>
        <taxon>Hemiptera</taxon>
        <taxon>Sternorrhyncha</taxon>
        <taxon>Aleyrodoidea</taxon>
        <taxon>Aleyrodidae</taxon>
        <taxon>Aleyrodinae</taxon>
        <taxon>Bemisia</taxon>
    </lineage>
</organism>
<evidence type="ECO:0000256" key="1">
    <source>
        <dbReference type="ARBA" id="ARBA00004245"/>
    </source>
</evidence>
<dbReference type="GO" id="GO:0030041">
    <property type="term" value="P:actin filament polymerization"/>
    <property type="evidence" value="ECO:0007669"/>
    <property type="project" value="InterPro"/>
</dbReference>
<evidence type="ECO:0000256" key="5">
    <source>
        <dbReference type="ARBA" id="ARBA00023212"/>
    </source>
</evidence>